<feature type="transmembrane region" description="Helical" evidence="1">
    <location>
        <begin position="29"/>
        <end position="54"/>
    </location>
</feature>
<protein>
    <submittedName>
        <fullName evidence="2">Uncharacterized protein</fullName>
    </submittedName>
</protein>
<proteinExistence type="predicted"/>
<dbReference type="OrthoDB" id="3694466at2759"/>
<keyword evidence="1" id="KW-0812">Transmembrane</keyword>
<name>A0A6A5KSQ8_9PLEO</name>
<reference evidence="2" key="1">
    <citation type="submission" date="2020-01" db="EMBL/GenBank/DDBJ databases">
        <authorList>
            <consortium name="DOE Joint Genome Institute"/>
            <person name="Haridas S."/>
            <person name="Albert R."/>
            <person name="Binder M."/>
            <person name="Bloem J."/>
            <person name="Labutti K."/>
            <person name="Salamov A."/>
            <person name="Andreopoulos B."/>
            <person name="Baker S.E."/>
            <person name="Barry K."/>
            <person name="Bills G."/>
            <person name="Bluhm B.H."/>
            <person name="Cannon C."/>
            <person name="Castanera R."/>
            <person name="Culley D.E."/>
            <person name="Daum C."/>
            <person name="Ezra D."/>
            <person name="Gonzalez J.B."/>
            <person name="Henrissat B."/>
            <person name="Kuo A."/>
            <person name="Liang C."/>
            <person name="Lipzen A."/>
            <person name="Lutzoni F."/>
            <person name="Magnuson J."/>
            <person name="Mondo S."/>
            <person name="Nolan M."/>
            <person name="Ohm R."/>
            <person name="Pangilinan J."/>
            <person name="Park H.-J."/>
            <person name="Ramirez L."/>
            <person name="Alfaro M."/>
            <person name="Sun H."/>
            <person name="Tritt A."/>
            <person name="Yoshinaga Y."/>
            <person name="Zwiers L.-H."/>
            <person name="Turgeon B.G."/>
            <person name="Goodwin S.B."/>
            <person name="Spatafora J.W."/>
            <person name="Crous P.W."/>
            <person name="Grigoriev I.V."/>
        </authorList>
    </citation>
    <scope>NUCLEOTIDE SEQUENCE</scope>
    <source>
        <strain evidence="2">P77</strain>
    </source>
</reference>
<dbReference type="EMBL" id="ML975261">
    <property type="protein sequence ID" value="KAF1837494.1"/>
    <property type="molecule type" value="Genomic_DNA"/>
</dbReference>
<accession>A0A6A5KSQ8</accession>
<evidence type="ECO:0000313" key="3">
    <source>
        <dbReference type="Proteomes" id="UP000800040"/>
    </source>
</evidence>
<dbReference type="AlphaFoldDB" id="A0A6A5KSQ8"/>
<dbReference type="Proteomes" id="UP000800040">
    <property type="component" value="Unassembled WGS sequence"/>
</dbReference>
<evidence type="ECO:0000313" key="2">
    <source>
        <dbReference type="EMBL" id="KAF1837494.1"/>
    </source>
</evidence>
<keyword evidence="1" id="KW-0472">Membrane</keyword>
<gene>
    <name evidence="2" type="ORF">BDW02DRAFT_565973</name>
</gene>
<keyword evidence="3" id="KW-1185">Reference proteome</keyword>
<sequence>MSLFDPTTAPELLLPTENDDDVDLSQTNLAIVAIIVITAISLSSVLGFALFAIWHRMKKRREQQEAVIRLVEFARYGNGNAQTQMPRQEGGVVHGV</sequence>
<keyword evidence="1" id="KW-1133">Transmembrane helix</keyword>
<evidence type="ECO:0000256" key="1">
    <source>
        <dbReference type="SAM" id="Phobius"/>
    </source>
</evidence>
<organism evidence="2 3">
    <name type="scientific">Decorospora gaudefroyi</name>
    <dbReference type="NCBI Taxonomy" id="184978"/>
    <lineage>
        <taxon>Eukaryota</taxon>
        <taxon>Fungi</taxon>
        <taxon>Dikarya</taxon>
        <taxon>Ascomycota</taxon>
        <taxon>Pezizomycotina</taxon>
        <taxon>Dothideomycetes</taxon>
        <taxon>Pleosporomycetidae</taxon>
        <taxon>Pleosporales</taxon>
        <taxon>Pleosporineae</taxon>
        <taxon>Pleosporaceae</taxon>
        <taxon>Decorospora</taxon>
    </lineage>
</organism>